<evidence type="ECO:0000259" key="1">
    <source>
        <dbReference type="Pfam" id="PF09983"/>
    </source>
</evidence>
<dbReference type="STRING" id="1635173.WH52_10610"/>
<dbReference type="Proteomes" id="UP000194221">
    <property type="component" value="Unassembled WGS sequence"/>
</dbReference>
<dbReference type="InterPro" id="IPR024534">
    <property type="entry name" value="JetD_C"/>
</dbReference>
<dbReference type="AlphaFoldDB" id="A0A1Y2PCZ1"/>
<dbReference type="Pfam" id="PF11795">
    <property type="entry name" value="DUF3322"/>
    <property type="match status" value="1"/>
</dbReference>
<proteinExistence type="predicted"/>
<dbReference type="EMBL" id="LAPZ01000009">
    <property type="protein sequence ID" value="OSY87548.1"/>
    <property type="molecule type" value="Genomic_DNA"/>
</dbReference>
<gene>
    <name evidence="3" type="ORF">WH52_10610</name>
</gene>
<comment type="caution">
    <text evidence="3">The sequence shown here is derived from an EMBL/GenBank/DDBJ whole genome shotgun (WGS) entry which is preliminary data.</text>
</comment>
<dbReference type="Pfam" id="PF09983">
    <property type="entry name" value="JetD_C"/>
    <property type="match status" value="1"/>
</dbReference>
<feature type="domain" description="Wadjet protein JetD C-terminal" evidence="1">
    <location>
        <begin position="206"/>
        <end position="372"/>
    </location>
</feature>
<reference evidence="3 4" key="1">
    <citation type="submission" date="2015-03" db="EMBL/GenBank/DDBJ databases">
        <title>Genome sequence of Tenacibaculum sp. S2-2, isolated from intestinal microbiota of sea cucumber, Apostichopus japonicas.</title>
        <authorList>
            <person name="Shao Z."/>
            <person name="Wang L."/>
            <person name="Li X."/>
        </authorList>
    </citation>
    <scope>NUCLEOTIDE SEQUENCE [LARGE SCALE GENOMIC DNA]</scope>
    <source>
        <strain evidence="3 4">S2-2</strain>
    </source>
</reference>
<evidence type="ECO:0008006" key="5">
    <source>
        <dbReference type="Google" id="ProtNLM"/>
    </source>
</evidence>
<dbReference type="RefSeq" id="WP_086030938.1">
    <property type="nucleotide sequence ID" value="NZ_LAPZ01000009.1"/>
</dbReference>
<evidence type="ECO:0000313" key="4">
    <source>
        <dbReference type="Proteomes" id="UP000194221"/>
    </source>
</evidence>
<evidence type="ECO:0000313" key="3">
    <source>
        <dbReference type="EMBL" id="OSY87548.1"/>
    </source>
</evidence>
<sequence>MISSAEIKKKAKKSYATFLSSLINQESIFPLEIRGNKSPGKTLETYRKEMDDLLSSSKANKTYAYTIDCVKTKTRFIGSQSLPKRIYFSSEQDYVGYLNKTNEVKKFKELLQITLINFPKLKEWLSNNPLRVIAKLEEWDDILKVISYFGTNSNPNLYIRELPIKVHTKFIERNKSILRELLDIVVVDSLNNDEKKHFESRFNLKYNEPLVRFRLLDKLIAQNFFSGLEDVTIKISDFSKLDLSIKKVLIVENLMNLLTLPSMPNTMAIFGQGFKVLSLKNIKWLKECQIYYWGDLDAQGFEILSGFRSHYKQTKSLMMDKVTFDKYYEDDLETKSKVALLSNLNEVENQMHQMLFTNKWRLEQEKIPMDYTLLQLKTLTEQ</sequence>
<dbReference type="OrthoDB" id="322908at2"/>
<accession>A0A1Y2PCZ1</accession>
<keyword evidence="4" id="KW-1185">Reference proteome</keyword>
<feature type="domain" description="DUF3322" evidence="2">
    <location>
        <begin position="5"/>
        <end position="183"/>
    </location>
</feature>
<dbReference type="InterPro" id="IPR024537">
    <property type="entry name" value="DUF3322"/>
</dbReference>
<name>A0A1Y2PCZ1_9FLAO</name>
<organism evidence="3 4">
    <name type="scientific">Tenacibaculum holothuriorum</name>
    <dbReference type="NCBI Taxonomy" id="1635173"/>
    <lineage>
        <taxon>Bacteria</taxon>
        <taxon>Pseudomonadati</taxon>
        <taxon>Bacteroidota</taxon>
        <taxon>Flavobacteriia</taxon>
        <taxon>Flavobacteriales</taxon>
        <taxon>Flavobacteriaceae</taxon>
        <taxon>Tenacibaculum</taxon>
    </lineage>
</organism>
<protein>
    <recommendedName>
        <fullName evidence="5">Wadjet protein JetD C-terminal domain-containing protein</fullName>
    </recommendedName>
</protein>
<dbReference type="InParanoid" id="A0A1Y2PCZ1"/>
<evidence type="ECO:0000259" key="2">
    <source>
        <dbReference type="Pfam" id="PF11795"/>
    </source>
</evidence>